<reference evidence="1 2" key="1">
    <citation type="submission" date="2019-05" db="EMBL/GenBank/DDBJ databases">
        <authorList>
            <person name="Narsing Rao M.P."/>
            <person name="Li W.J."/>
        </authorList>
    </citation>
    <scope>NUCLEOTIDE SEQUENCE [LARGE SCALE GENOMIC DNA]</scope>
    <source>
        <strain evidence="1 2">SYSU_K30003</strain>
    </source>
</reference>
<sequence length="572" mass="63540">MNEHDLLLRELERQEAAYNAAMRAVTEPFTSPGYHTTLTEDIGEVHRTRTAAYYALALLDGGLPQHRERAFEVLTRLVEAQDTNPENKTFGIWSWFYEEPLTQMAPPDWNWADFIGKPLLLTLKRHSGTLPEALRGSIEQAVRNACQAIIRRNVGPHYTNIAIMGAFVTLCAGEWLGDADVEAYGLARLQRFYDYTMESGTFQEFNSPTYTTVAIEELSSILTETGSPVARRLAEELLDVAWAIVAERFHPRTGQWSGPHARAYSELLQPHVLSFLQHALEGRVTWLPEEAFHYHTMWYGNRIRCPDKFVSRFVEPRTSSLVQPLLVDAGGKQRYAVTYATEDYSLATVSHGDLWNQRRSLLAYAATPSGPVYVHLRALHDGYDYTGAWLLAAQRDGRALFAVHFATDGGDRHPNLHLIRDGTIRAKDLRLRFEIGGAIESVEADWLPRDGALPRCVGRIGELPITVDLGAAAFGGHAIRYEIARENGTIGVDVILYEGEAQDIRLAALERAIVAGQFALGASTAPYVAATDGETCTLEADGMRIAAPVRPAPIRELTERSIAATGQTEVTP</sequence>
<dbReference type="EMBL" id="VCIW01000001">
    <property type="protein sequence ID" value="TLS54165.1"/>
    <property type="molecule type" value="Genomic_DNA"/>
</dbReference>
<dbReference type="PANTHER" id="PTHR40616:SF1">
    <property type="entry name" value="LINALOOL DEHYDRATASE_ISOMERASE DOMAIN-CONTAINING PROTEIN"/>
    <property type="match status" value="1"/>
</dbReference>
<dbReference type="AlphaFoldDB" id="A0A5R9GPF3"/>
<comment type="caution">
    <text evidence="1">The sequence shown here is derived from an EMBL/GenBank/DDBJ whole genome shotgun (WGS) entry which is preliminary data.</text>
</comment>
<proteinExistence type="predicted"/>
<dbReference type="RefSeq" id="WP_138192008.1">
    <property type="nucleotide sequence ID" value="NZ_VCIW01000001.1"/>
</dbReference>
<keyword evidence="2" id="KW-1185">Reference proteome</keyword>
<protein>
    <recommendedName>
        <fullName evidence="3">Heparinase</fullName>
    </recommendedName>
</protein>
<dbReference type="Proteomes" id="UP000309676">
    <property type="component" value="Unassembled WGS sequence"/>
</dbReference>
<evidence type="ECO:0008006" key="3">
    <source>
        <dbReference type="Google" id="ProtNLM"/>
    </source>
</evidence>
<dbReference type="PANTHER" id="PTHR40616">
    <property type="entry name" value="LINALOOL DEHYDRATASE_ISOMERASE DOMAIN-CONTAINING PROTEIN"/>
    <property type="match status" value="1"/>
</dbReference>
<name>A0A5R9GPF3_9BACL</name>
<accession>A0A5R9GPF3</accession>
<gene>
    <name evidence="1" type="ORF">FE782_02125</name>
</gene>
<dbReference type="OrthoDB" id="9813410at2"/>
<evidence type="ECO:0000313" key="2">
    <source>
        <dbReference type="Proteomes" id="UP000309676"/>
    </source>
</evidence>
<organism evidence="1 2">
    <name type="scientific">Paenibacillus antri</name>
    <dbReference type="NCBI Taxonomy" id="2582848"/>
    <lineage>
        <taxon>Bacteria</taxon>
        <taxon>Bacillati</taxon>
        <taxon>Bacillota</taxon>
        <taxon>Bacilli</taxon>
        <taxon>Bacillales</taxon>
        <taxon>Paenibacillaceae</taxon>
        <taxon>Paenibacillus</taxon>
    </lineage>
</organism>
<evidence type="ECO:0000313" key="1">
    <source>
        <dbReference type="EMBL" id="TLS54165.1"/>
    </source>
</evidence>